<evidence type="ECO:0000256" key="4">
    <source>
        <dbReference type="ARBA" id="ARBA00022989"/>
    </source>
</evidence>
<evidence type="ECO:0000313" key="8">
    <source>
        <dbReference type="Proteomes" id="UP000538931"/>
    </source>
</evidence>
<keyword evidence="3 6" id="KW-0812">Transmembrane</keyword>
<dbReference type="GO" id="GO:0015171">
    <property type="term" value="F:amino acid transmembrane transporter activity"/>
    <property type="evidence" value="ECO:0007669"/>
    <property type="project" value="TreeGrafter"/>
</dbReference>
<dbReference type="InterPro" id="IPR001123">
    <property type="entry name" value="LeuE-type"/>
</dbReference>
<gene>
    <name evidence="7" type="ORF">H1S06_05330</name>
</gene>
<organism evidence="7 8">
    <name type="scientific">Marinobacterium marinum</name>
    <dbReference type="NCBI Taxonomy" id="2756129"/>
    <lineage>
        <taxon>Bacteria</taxon>
        <taxon>Pseudomonadati</taxon>
        <taxon>Pseudomonadota</taxon>
        <taxon>Gammaproteobacteria</taxon>
        <taxon>Oceanospirillales</taxon>
        <taxon>Oceanospirillaceae</taxon>
        <taxon>Marinobacterium</taxon>
    </lineage>
</organism>
<dbReference type="Pfam" id="PF01810">
    <property type="entry name" value="LysE"/>
    <property type="match status" value="1"/>
</dbReference>
<accession>A0A7W1WX07</accession>
<comment type="caution">
    <text evidence="7">The sequence shown here is derived from an EMBL/GenBank/DDBJ whole genome shotgun (WGS) entry which is preliminary data.</text>
</comment>
<evidence type="ECO:0000256" key="3">
    <source>
        <dbReference type="ARBA" id="ARBA00022692"/>
    </source>
</evidence>
<dbReference type="AlphaFoldDB" id="A0A7W1WX07"/>
<dbReference type="GO" id="GO:0033228">
    <property type="term" value="P:cysteine export across plasma membrane"/>
    <property type="evidence" value="ECO:0007669"/>
    <property type="project" value="TreeGrafter"/>
</dbReference>
<dbReference type="EMBL" id="JACEMT010000041">
    <property type="protein sequence ID" value="MBA4501783.1"/>
    <property type="molecule type" value="Genomic_DNA"/>
</dbReference>
<dbReference type="Proteomes" id="UP000538931">
    <property type="component" value="Unassembled WGS sequence"/>
</dbReference>
<dbReference type="RefSeq" id="WP_181737983.1">
    <property type="nucleotide sequence ID" value="NZ_JACEMT010000041.1"/>
</dbReference>
<dbReference type="GO" id="GO:0005886">
    <property type="term" value="C:plasma membrane"/>
    <property type="evidence" value="ECO:0007669"/>
    <property type="project" value="UniProtKB-SubCell"/>
</dbReference>
<sequence length="205" mass="21290">METATGDLVALIAPVILFSFTMTATPGPNNMMLTASGANFGFRRTVPHILGVMLGCVGLVAAVALGLGGLFTAWPALQTGLKVVGSIYLLWLAWKIATAAPPCVESRAEGQPLSVLQAALFQLANPKAWIMAISGVASFTLAGDHFLASALLLIGVMALITIPSVSIWAGFGVAVGRLLKTARHWRVFNLSMGGLTAACVALILM</sequence>
<proteinExistence type="predicted"/>
<evidence type="ECO:0000256" key="1">
    <source>
        <dbReference type="ARBA" id="ARBA00004651"/>
    </source>
</evidence>
<evidence type="ECO:0000256" key="6">
    <source>
        <dbReference type="SAM" id="Phobius"/>
    </source>
</evidence>
<name>A0A7W1WX07_9GAMM</name>
<protein>
    <submittedName>
        <fullName evidence="7">LysE family translocator</fullName>
    </submittedName>
</protein>
<evidence type="ECO:0000313" key="7">
    <source>
        <dbReference type="EMBL" id="MBA4501783.1"/>
    </source>
</evidence>
<dbReference type="PANTHER" id="PTHR30086">
    <property type="entry name" value="ARGININE EXPORTER PROTEIN ARGO"/>
    <property type="match status" value="1"/>
</dbReference>
<feature type="transmembrane region" description="Helical" evidence="6">
    <location>
        <begin position="47"/>
        <end position="67"/>
    </location>
</feature>
<reference evidence="7 8" key="1">
    <citation type="submission" date="2020-07" db="EMBL/GenBank/DDBJ databases">
        <title>Bacterium isolated from marien macroalgae.</title>
        <authorList>
            <person name="Zhu K."/>
            <person name="Lu D."/>
            <person name="Du Z."/>
        </authorList>
    </citation>
    <scope>NUCLEOTIDE SEQUENCE [LARGE SCALE GENOMIC DNA]</scope>
    <source>
        <strain evidence="7 8">3-1745</strain>
    </source>
</reference>
<evidence type="ECO:0000256" key="2">
    <source>
        <dbReference type="ARBA" id="ARBA00022475"/>
    </source>
</evidence>
<keyword evidence="4 6" id="KW-1133">Transmembrane helix</keyword>
<feature type="transmembrane region" description="Helical" evidence="6">
    <location>
        <begin position="146"/>
        <end position="175"/>
    </location>
</feature>
<comment type="subcellular location">
    <subcellularLocation>
        <location evidence="1">Cell membrane</location>
        <topology evidence="1">Multi-pass membrane protein</topology>
    </subcellularLocation>
</comment>
<keyword evidence="8" id="KW-1185">Reference proteome</keyword>
<feature type="transmembrane region" description="Helical" evidence="6">
    <location>
        <begin position="187"/>
        <end position="204"/>
    </location>
</feature>
<evidence type="ECO:0000256" key="5">
    <source>
        <dbReference type="ARBA" id="ARBA00023136"/>
    </source>
</evidence>
<dbReference type="PANTHER" id="PTHR30086:SF20">
    <property type="entry name" value="ARGININE EXPORTER PROTEIN ARGO-RELATED"/>
    <property type="match status" value="1"/>
</dbReference>
<keyword evidence="2" id="KW-1003">Cell membrane</keyword>
<keyword evidence="5 6" id="KW-0472">Membrane</keyword>